<evidence type="ECO:0000313" key="2">
    <source>
        <dbReference type="Proteomes" id="UP001302349"/>
    </source>
</evidence>
<dbReference type="EMBL" id="CP136051">
    <property type="protein sequence ID" value="WOK04750.1"/>
    <property type="molecule type" value="Genomic_DNA"/>
</dbReference>
<dbReference type="RefSeq" id="WP_317487551.1">
    <property type="nucleotide sequence ID" value="NZ_CP136051.1"/>
</dbReference>
<keyword evidence="2" id="KW-1185">Reference proteome</keyword>
<protein>
    <submittedName>
        <fullName evidence="1">Uncharacterized protein</fullName>
    </submittedName>
</protein>
<evidence type="ECO:0000313" key="1">
    <source>
        <dbReference type="EMBL" id="WOK04750.1"/>
    </source>
</evidence>
<name>A0ABZ0IL83_9BACT</name>
<sequence>MLKKHLLIIVSLFLLASTTEFLWMESLSGKEDLFEVESELSNQLEEKSSLSYHKFKIPDIGWPNIANSSYPFNFDIPFSAPSEHPTKSAEVAPDKRLYLLYCQLRHHC</sequence>
<accession>A0ABZ0IL83</accession>
<reference evidence="1 2" key="1">
    <citation type="journal article" date="2023" name="Microbiol. Resour. Announc.">
        <title>Complete Genome Sequence of Imperialibacter roseus strain P4T.</title>
        <authorList>
            <person name="Tizabi D.R."/>
            <person name="Bachvaroff T."/>
            <person name="Hill R.T."/>
        </authorList>
    </citation>
    <scope>NUCLEOTIDE SEQUENCE [LARGE SCALE GENOMIC DNA]</scope>
    <source>
        <strain evidence="1 2">P4T</strain>
    </source>
</reference>
<organism evidence="1 2">
    <name type="scientific">Imperialibacter roseus</name>
    <dbReference type="NCBI Taxonomy" id="1324217"/>
    <lineage>
        <taxon>Bacteria</taxon>
        <taxon>Pseudomonadati</taxon>
        <taxon>Bacteroidota</taxon>
        <taxon>Cytophagia</taxon>
        <taxon>Cytophagales</taxon>
        <taxon>Flammeovirgaceae</taxon>
        <taxon>Imperialibacter</taxon>
    </lineage>
</organism>
<proteinExistence type="predicted"/>
<gene>
    <name evidence="1" type="ORF">RT717_16840</name>
</gene>
<dbReference type="Proteomes" id="UP001302349">
    <property type="component" value="Chromosome"/>
</dbReference>